<dbReference type="EMBL" id="JAMZEL010000014">
    <property type="protein sequence ID" value="MCP1385643.1"/>
    <property type="molecule type" value="Genomic_DNA"/>
</dbReference>
<proteinExistence type="predicted"/>
<protein>
    <submittedName>
        <fullName evidence="1">HNH endonuclease</fullName>
    </submittedName>
</protein>
<gene>
    <name evidence="1" type="ORF">NCI00_24610</name>
</gene>
<dbReference type="CDD" id="cd00085">
    <property type="entry name" value="HNHc"/>
    <property type="match status" value="1"/>
</dbReference>
<dbReference type="GO" id="GO:0004519">
    <property type="term" value="F:endonuclease activity"/>
    <property type="evidence" value="ECO:0007669"/>
    <property type="project" value="UniProtKB-KW"/>
</dbReference>
<sequence length="227" mass="26179">MINVVKSQPAPLCLAEEAKKKSGDYKCGEVLIRVRSDFHNKCYICETKAPTTINVEHFKPHKRGKLKLLKFDWNNLFYVCGHCNNTKLAKPQYDDILNCINPDNRIVDLIEHIFDPLKSDSPDFKAQIQTQIVLNTVALLEEVYDGKTVLKKIEAENIIDALTKEMNNFVYYATGYLKSDDNPQEKRDFYELIVAKLKPETAFTAFKIWVVKSSPKLLKEFAQYLPQ</sequence>
<name>A0ABT1FV51_9BACT</name>
<accession>A0ABT1FV51</accession>
<evidence type="ECO:0000313" key="2">
    <source>
        <dbReference type="Proteomes" id="UP001204772"/>
    </source>
</evidence>
<dbReference type="Gene3D" id="1.10.30.50">
    <property type="match status" value="1"/>
</dbReference>
<keyword evidence="2" id="KW-1185">Reference proteome</keyword>
<dbReference type="RefSeq" id="WP_253532148.1">
    <property type="nucleotide sequence ID" value="NZ_JAMZEL010000014.1"/>
</dbReference>
<evidence type="ECO:0000313" key="1">
    <source>
        <dbReference type="EMBL" id="MCP1385643.1"/>
    </source>
</evidence>
<organism evidence="1 2">
    <name type="scientific">Runella salmonicolor</name>
    <dbReference type="NCBI Taxonomy" id="2950278"/>
    <lineage>
        <taxon>Bacteria</taxon>
        <taxon>Pseudomonadati</taxon>
        <taxon>Bacteroidota</taxon>
        <taxon>Cytophagia</taxon>
        <taxon>Cytophagales</taxon>
        <taxon>Spirosomataceae</taxon>
        <taxon>Runella</taxon>
    </lineage>
</organism>
<dbReference type="Proteomes" id="UP001204772">
    <property type="component" value="Unassembled WGS sequence"/>
</dbReference>
<keyword evidence="1" id="KW-0540">Nuclease</keyword>
<reference evidence="1 2" key="1">
    <citation type="submission" date="2022-06" db="EMBL/GenBank/DDBJ databases">
        <title>Runella sp. S5 genome sequencing.</title>
        <authorList>
            <person name="Park S."/>
        </authorList>
    </citation>
    <scope>NUCLEOTIDE SEQUENCE [LARGE SCALE GENOMIC DNA]</scope>
    <source>
        <strain evidence="1 2">S5</strain>
    </source>
</reference>
<dbReference type="InterPro" id="IPR003615">
    <property type="entry name" value="HNH_nuc"/>
</dbReference>
<comment type="caution">
    <text evidence="1">The sequence shown here is derived from an EMBL/GenBank/DDBJ whole genome shotgun (WGS) entry which is preliminary data.</text>
</comment>
<keyword evidence="1" id="KW-0378">Hydrolase</keyword>
<keyword evidence="1" id="KW-0255">Endonuclease</keyword>